<gene>
    <name evidence="2" type="ORF">EVAR_7973_1</name>
</gene>
<evidence type="ECO:0000313" key="2">
    <source>
        <dbReference type="EMBL" id="GBP13738.1"/>
    </source>
</evidence>
<proteinExistence type="predicted"/>
<comment type="caution">
    <text evidence="2">The sequence shown here is derived from an EMBL/GenBank/DDBJ whole genome shotgun (WGS) entry which is preliminary data.</text>
</comment>
<feature type="region of interest" description="Disordered" evidence="1">
    <location>
        <begin position="79"/>
        <end position="114"/>
    </location>
</feature>
<name>A0A4C1TK03_EUMVA</name>
<keyword evidence="3" id="KW-1185">Reference proteome</keyword>
<dbReference type="AlphaFoldDB" id="A0A4C1TK03"/>
<evidence type="ECO:0000313" key="3">
    <source>
        <dbReference type="Proteomes" id="UP000299102"/>
    </source>
</evidence>
<organism evidence="2 3">
    <name type="scientific">Eumeta variegata</name>
    <name type="common">Bagworm moth</name>
    <name type="synonym">Eumeta japonica</name>
    <dbReference type="NCBI Taxonomy" id="151549"/>
    <lineage>
        <taxon>Eukaryota</taxon>
        <taxon>Metazoa</taxon>
        <taxon>Ecdysozoa</taxon>
        <taxon>Arthropoda</taxon>
        <taxon>Hexapoda</taxon>
        <taxon>Insecta</taxon>
        <taxon>Pterygota</taxon>
        <taxon>Neoptera</taxon>
        <taxon>Endopterygota</taxon>
        <taxon>Lepidoptera</taxon>
        <taxon>Glossata</taxon>
        <taxon>Ditrysia</taxon>
        <taxon>Tineoidea</taxon>
        <taxon>Psychidae</taxon>
        <taxon>Oiketicinae</taxon>
        <taxon>Eumeta</taxon>
    </lineage>
</organism>
<accession>A0A4C1TK03</accession>
<reference evidence="2 3" key="1">
    <citation type="journal article" date="2019" name="Commun. Biol.">
        <title>The bagworm genome reveals a unique fibroin gene that provides high tensile strength.</title>
        <authorList>
            <person name="Kono N."/>
            <person name="Nakamura H."/>
            <person name="Ohtoshi R."/>
            <person name="Tomita M."/>
            <person name="Numata K."/>
            <person name="Arakawa K."/>
        </authorList>
    </citation>
    <scope>NUCLEOTIDE SEQUENCE [LARGE SCALE GENOMIC DNA]</scope>
</reference>
<sequence>MKPTQFDCGSRNGPRYLVQCCAYQIQGRGVKFDVEDRKWVLAPLGGGLQGLLTNPGLIQMHLFRVFYVEVCDRRTNQHRNANSVRGRDEIGSRTNPPISSDGCPARGPLAHGGRRAVARRKAIAPIADLGS</sequence>
<dbReference type="EMBL" id="BGZK01000059">
    <property type="protein sequence ID" value="GBP13738.1"/>
    <property type="molecule type" value="Genomic_DNA"/>
</dbReference>
<protein>
    <submittedName>
        <fullName evidence="2">Uncharacterized protein</fullName>
    </submittedName>
</protein>
<dbReference type="Proteomes" id="UP000299102">
    <property type="component" value="Unassembled WGS sequence"/>
</dbReference>
<evidence type="ECO:0000256" key="1">
    <source>
        <dbReference type="SAM" id="MobiDB-lite"/>
    </source>
</evidence>